<dbReference type="AlphaFoldDB" id="A0A4R5CFW6"/>
<accession>A0A4R5CFW6</accession>
<dbReference type="Proteomes" id="UP000295479">
    <property type="component" value="Unassembled WGS sequence"/>
</dbReference>
<evidence type="ECO:0000313" key="2">
    <source>
        <dbReference type="Proteomes" id="UP000295479"/>
    </source>
</evidence>
<proteinExistence type="predicted"/>
<dbReference type="RefSeq" id="WP_132005967.1">
    <property type="nucleotide sequence ID" value="NZ_SMFK01000007.1"/>
</dbReference>
<name>A0A4R5CFW6_9FLAO</name>
<sequence>MKIIRPKIIGTLKVQAMMAGNLAVKNDIKNAPNKIIVQCNSYEHGNEIITKIKEAKFGDVLHF</sequence>
<keyword evidence="2" id="KW-1185">Reference proteome</keyword>
<organism evidence="1 2">
    <name type="scientific">Flavobacterium cellulosilyticum</name>
    <dbReference type="NCBI Taxonomy" id="2541731"/>
    <lineage>
        <taxon>Bacteria</taxon>
        <taxon>Pseudomonadati</taxon>
        <taxon>Bacteroidota</taxon>
        <taxon>Flavobacteriia</taxon>
        <taxon>Flavobacteriales</taxon>
        <taxon>Flavobacteriaceae</taxon>
        <taxon>Flavobacterium</taxon>
    </lineage>
</organism>
<protein>
    <submittedName>
        <fullName evidence="1">Uncharacterized protein</fullName>
    </submittedName>
</protein>
<dbReference type="OrthoDB" id="853869at2"/>
<comment type="caution">
    <text evidence="1">The sequence shown here is derived from an EMBL/GenBank/DDBJ whole genome shotgun (WGS) entry which is preliminary data.</text>
</comment>
<evidence type="ECO:0000313" key="1">
    <source>
        <dbReference type="EMBL" id="TDD96144.1"/>
    </source>
</evidence>
<dbReference type="EMBL" id="SMFK01000007">
    <property type="protein sequence ID" value="TDD96144.1"/>
    <property type="molecule type" value="Genomic_DNA"/>
</dbReference>
<gene>
    <name evidence="1" type="ORF">E0F76_11635</name>
</gene>
<reference evidence="1 2" key="1">
    <citation type="submission" date="2019-03" db="EMBL/GenBank/DDBJ databases">
        <title>Flavobacterium AR-3-4 sp. nov. isolated from arctic soil.</title>
        <authorList>
            <person name="Chaudhary D.K."/>
        </authorList>
    </citation>
    <scope>NUCLEOTIDE SEQUENCE [LARGE SCALE GENOMIC DNA]</scope>
    <source>
        <strain evidence="1 2">AR-3-4</strain>
    </source>
</reference>